<keyword evidence="4" id="KW-0808">Transferase</keyword>
<dbReference type="GO" id="GO:0005737">
    <property type="term" value="C:cytoplasm"/>
    <property type="evidence" value="ECO:0007669"/>
    <property type="project" value="TreeGrafter"/>
</dbReference>
<evidence type="ECO:0000313" key="5">
    <source>
        <dbReference type="Proteomes" id="UP001056381"/>
    </source>
</evidence>
<dbReference type="SUPFAM" id="SSF52540">
    <property type="entry name" value="P-loop containing nucleoside triphosphate hydrolases"/>
    <property type="match status" value="1"/>
</dbReference>
<dbReference type="Proteomes" id="UP001056381">
    <property type="component" value="Chromosome"/>
</dbReference>
<sequence>MPKIKLPNYIAIEGPIGVGKTSLAKKIAKEYDYDLCLEKPDENPFLGSFYNDQQKYAFSTQMYFVMQRSQQINQFFSEDLLKRNIISDFIFQKESLFAGVNLSNEELKIFEEVKSKFYEKYPKPDLLIYLQASPKRIFDQVKMRGKEYEEKINLEYLEKICSAYSEFFFSYSESPLLVLNVDDVDFVSNQMDFNQIIDCVKKNIIGREFINLSPSFF</sequence>
<organism evidence="4 5">
    <name type="scientific">SAR86 cluster bacterium</name>
    <dbReference type="NCBI Taxonomy" id="2030880"/>
    <lineage>
        <taxon>Bacteria</taxon>
        <taxon>Pseudomonadati</taxon>
        <taxon>Pseudomonadota</taxon>
        <taxon>Gammaproteobacteria</taxon>
        <taxon>SAR86 cluster</taxon>
    </lineage>
</organism>
<evidence type="ECO:0000256" key="2">
    <source>
        <dbReference type="PIRSR" id="PIRSR000705-3"/>
    </source>
</evidence>
<dbReference type="PANTHER" id="PTHR10513">
    <property type="entry name" value="DEOXYNUCLEOSIDE KINASE"/>
    <property type="match status" value="1"/>
</dbReference>
<feature type="domain" description="Deoxynucleoside kinase" evidence="3">
    <location>
        <begin position="10"/>
        <end position="203"/>
    </location>
</feature>
<keyword evidence="5" id="KW-1185">Reference proteome</keyword>
<proteinExistence type="predicted"/>
<dbReference type="InterPro" id="IPR050566">
    <property type="entry name" value="Deoxyribonucleoside_kinase"/>
</dbReference>
<name>A0A9Q8TY51_9GAMM</name>
<dbReference type="CDD" id="cd01673">
    <property type="entry name" value="dNK"/>
    <property type="match status" value="1"/>
</dbReference>
<dbReference type="GO" id="GO:0019136">
    <property type="term" value="F:deoxynucleoside kinase activity"/>
    <property type="evidence" value="ECO:0007669"/>
    <property type="project" value="InterPro"/>
</dbReference>
<reference evidence="4" key="1">
    <citation type="submission" date="2022-05" db="EMBL/GenBank/DDBJ databases">
        <title>Single-amplified genomics reveal most streamlined microbe among free-living bacteria.</title>
        <authorList>
            <person name="Roda-Garcia J."/>
            <person name="Haro-Moreno J.M."/>
            <person name="Rodriguez-Valera F."/>
            <person name="Almagro-Moreno S."/>
            <person name="Lopez-Perez M."/>
        </authorList>
    </citation>
    <scope>NUCLEOTIDE SEQUENCE</scope>
    <source>
        <strain evidence="4">TMED112-D2-2</strain>
    </source>
</reference>
<dbReference type="GO" id="GO:0005524">
    <property type="term" value="F:ATP binding"/>
    <property type="evidence" value="ECO:0007669"/>
    <property type="project" value="UniProtKB-KW"/>
</dbReference>
<evidence type="ECO:0000313" key="4">
    <source>
        <dbReference type="EMBL" id="URQ63054.1"/>
    </source>
</evidence>
<gene>
    <name evidence="4" type="ORF">M9B40_04855</name>
</gene>
<dbReference type="InterPro" id="IPR031314">
    <property type="entry name" value="DNK_dom"/>
</dbReference>
<keyword evidence="4" id="KW-0418">Kinase</keyword>
<dbReference type="EMBL" id="CP097966">
    <property type="protein sequence ID" value="URQ63054.1"/>
    <property type="molecule type" value="Genomic_DNA"/>
</dbReference>
<evidence type="ECO:0000256" key="1">
    <source>
        <dbReference type="PIRSR" id="PIRSR000705-1"/>
    </source>
</evidence>
<dbReference type="InterPro" id="IPR027417">
    <property type="entry name" value="P-loop_NTPase"/>
</dbReference>
<evidence type="ECO:0000259" key="3">
    <source>
        <dbReference type="Pfam" id="PF01712"/>
    </source>
</evidence>
<dbReference type="AlphaFoldDB" id="A0A9Q8TY51"/>
<protein>
    <submittedName>
        <fullName evidence="4">Deoxynucleoside kinase</fullName>
    </submittedName>
</protein>
<keyword evidence="2" id="KW-0067">ATP-binding</keyword>
<feature type="binding site" evidence="2">
    <location>
        <begin position="14"/>
        <end position="22"/>
    </location>
    <ligand>
        <name>ATP</name>
        <dbReference type="ChEBI" id="CHEBI:30616"/>
    </ligand>
</feature>
<keyword evidence="2" id="KW-0547">Nucleotide-binding</keyword>
<dbReference type="InterPro" id="IPR002624">
    <property type="entry name" value="DCK/DGK"/>
</dbReference>
<dbReference type="Gene3D" id="3.40.50.300">
    <property type="entry name" value="P-loop containing nucleotide triphosphate hydrolases"/>
    <property type="match status" value="1"/>
</dbReference>
<dbReference type="Pfam" id="PF01712">
    <property type="entry name" value="dNK"/>
    <property type="match status" value="1"/>
</dbReference>
<accession>A0A9Q8TY51</accession>
<dbReference type="PANTHER" id="PTHR10513:SF46">
    <property type="entry name" value="DEOXYGUANOSINE KINASE"/>
    <property type="match status" value="1"/>
</dbReference>
<dbReference type="PIRSF" id="PIRSF000705">
    <property type="entry name" value="DNK"/>
    <property type="match status" value="1"/>
</dbReference>
<feature type="active site" description="Proton acceptor" evidence="1">
    <location>
        <position position="88"/>
    </location>
</feature>